<evidence type="ECO:0000256" key="1">
    <source>
        <dbReference type="ARBA" id="ARBA00006611"/>
    </source>
</evidence>
<dbReference type="PANTHER" id="PTHR30486">
    <property type="entry name" value="TWITCHING MOTILITY PROTEIN PILT"/>
    <property type="match status" value="1"/>
</dbReference>
<name>A0ABU3Z7I3_9FIRM</name>
<organism evidence="3 4">
    <name type="scientific">Veillonella absiana</name>
    <dbReference type="NCBI Taxonomy" id="3079305"/>
    <lineage>
        <taxon>Bacteria</taxon>
        <taxon>Bacillati</taxon>
        <taxon>Bacillota</taxon>
        <taxon>Negativicutes</taxon>
        <taxon>Veillonellales</taxon>
        <taxon>Veillonellaceae</taxon>
        <taxon>Veillonella</taxon>
    </lineage>
</organism>
<dbReference type="EMBL" id="JAWJZB010000003">
    <property type="protein sequence ID" value="MDV5087862.1"/>
    <property type="molecule type" value="Genomic_DNA"/>
</dbReference>
<dbReference type="PANTHER" id="PTHR30486:SF6">
    <property type="entry name" value="TYPE IV PILUS RETRACTATION ATPASE PILT"/>
    <property type="match status" value="1"/>
</dbReference>
<dbReference type="PROSITE" id="PS00662">
    <property type="entry name" value="T2SP_E"/>
    <property type="match status" value="1"/>
</dbReference>
<proteinExistence type="inferred from homology"/>
<dbReference type="Proteomes" id="UP001272515">
    <property type="component" value="Unassembled WGS sequence"/>
</dbReference>
<accession>A0ABU3Z7I3</accession>
<dbReference type="InterPro" id="IPR050921">
    <property type="entry name" value="T4SS_GSP_E_ATPase"/>
</dbReference>
<reference evidence="3 4" key="1">
    <citation type="submission" date="2023-10" db="EMBL/GenBank/DDBJ databases">
        <title>Veillonella sp. nov., isolated from a pig farm feces dump.</title>
        <authorList>
            <person name="Chang Y.-H."/>
        </authorList>
    </citation>
    <scope>NUCLEOTIDE SEQUENCE [LARGE SCALE GENOMIC DNA]</scope>
    <source>
        <strain evidence="3 4">YH-vei2233</strain>
    </source>
</reference>
<dbReference type="InterPro" id="IPR027417">
    <property type="entry name" value="P-loop_NTPase"/>
</dbReference>
<comment type="caution">
    <text evidence="3">The sequence shown here is derived from an EMBL/GenBank/DDBJ whole genome shotgun (WGS) entry which is preliminary data.</text>
</comment>
<gene>
    <name evidence="3" type="ORF">RVY80_03240</name>
</gene>
<evidence type="ECO:0000259" key="2">
    <source>
        <dbReference type="PROSITE" id="PS00662"/>
    </source>
</evidence>
<dbReference type="Pfam" id="PF00437">
    <property type="entry name" value="T2SSE"/>
    <property type="match status" value="1"/>
</dbReference>
<dbReference type="RefSeq" id="WP_295191003.1">
    <property type="nucleotide sequence ID" value="NZ_JAWJZA010000001.1"/>
</dbReference>
<evidence type="ECO:0000313" key="4">
    <source>
        <dbReference type="Proteomes" id="UP001272515"/>
    </source>
</evidence>
<dbReference type="Gene3D" id="3.40.50.300">
    <property type="entry name" value="P-loop containing nucleotide triphosphate hydrolases"/>
    <property type="match status" value="1"/>
</dbReference>
<keyword evidence="4" id="KW-1185">Reference proteome</keyword>
<sequence length="334" mass="37943">MCTCLFSELGPVLEEAYRLEATDIHLEEHQPVYARDASGLHELSYKADTIMIDELLQLCHILSRECWCSVDEAFSYKGTRIRAHLYKSNDAVCGTLRILSHKELVLGDTEDDLLLKSFCQYRDGLILTCGPTGSGKSYTMASCLEFINQTMAKHIVTLEDPIEFQFTNQKGLIHQRQLGIHINSMAEGIRDALREDPDVIMVGELRDKETLEAALHAAETGHLVFATMHTQRSVLAINRIISMFSAEQQDEIRSQLSQVLRVVLCQRLFRLEHKFLVPKDILINTRAVANLIRSKKEAQIISIQETQPPMQTLEMAVNKLALRYGQVDLFKELL</sequence>
<dbReference type="Gene3D" id="3.30.450.90">
    <property type="match status" value="1"/>
</dbReference>
<evidence type="ECO:0000313" key="3">
    <source>
        <dbReference type="EMBL" id="MDV5087862.1"/>
    </source>
</evidence>
<protein>
    <submittedName>
        <fullName evidence="3">ATPase, T2SS/T4P/T4SS family</fullName>
    </submittedName>
</protein>
<feature type="domain" description="Bacterial type II secretion system protein E" evidence="2">
    <location>
        <begin position="193"/>
        <end position="207"/>
    </location>
</feature>
<dbReference type="InterPro" id="IPR001482">
    <property type="entry name" value="T2SS/T4SS_dom"/>
</dbReference>
<comment type="similarity">
    <text evidence="1">Belongs to the GSP E family.</text>
</comment>
<dbReference type="SUPFAM" id="SSF52540">
    <property type="entry name" value="P-loop containing nucleoside triphosphate hydrolases"/>
    <property type="match status" value="1"/>
</dbReference>